<dbReference type="GO" id="GO:0005681">
    <property type="term" value="C:spliceosomal complex"/>
    <property type="evidence" value="ECO:0007669"/>
    <property type="project" value="TreeGrafter"/>
</dbReference>
<dbReference type="InterPro" id="IPR001748">
    <property type="entry name" value="BUD31"/>
</dbReference>
<dbReference type="AlphaFoldDB" id="A0A061SMJ3"/>
<proteinExistence type="inferred from homology"/>
<feature type="region of interest" description="Disordered" evidence="4">
    <location>
        <begin position="186"/>
        <end position="210"/>
    </location>
</feature>
<comment type="similarity">
    <text evidence="2">Belongs to the BUD31 (G10) family.</text>
</comment>
<evidence type="ECO:0000256" key="3">
    <source>
        <dbReference type="ARBA" id="ARBA00023242"/>
    </source>
</evidence>
<feature type="compositionally biased region" description="Acidic residues" evidence="4">
    <location>
        <begin position="200"/>
        <end position="209"/>
    </location>
</feature>
<evidence type="ECO:0000313" key="5">
    <source>
        <dbReference type="EMBL" id="JAC84085.1"/>
    </source>
</evidence>
<sequence length="249" mass="28172">LSSASTAEMAYRRRLKNKKAPEGWELIEEVIEDFEQQMKDAVAEEHEGKRRHELTWKIHRIHWEKNRFIFDLMYKRKVMSRELYDWLVREKIADGALIAKWRKPGYENLCSMLAIQKGNHNFGTTSHCRVPLKKRAPQQRITPDVQTGCISCCSGDGKFGGPIWWNTPMDDDGEVAEGADSNRATWAAGGAEPSRKRPAEDEEELDDEVPSLSICTIPSLPTLLQSTTSRECALLAPVPLQALAAAHQS</sequence>
<evidence type="ECO:0000256" key="4">
    <source>
        <dbReference type="SAM" id="MobiDB-lite"/>
    </source>
</evidence>
<keyword evidence="3" id="KW-0539">Nucleus</keyword>
<organism evidence="5">
    <name type="scientific">Tetraselmis sp. GSL018</name>
    <dbReference type="NCBI Taxonomy" id="582737"/>
    <lineage>
        <taxon>Eukaryota</taxon>
        <taxon>Viridiplantae</taxon>
        <taxon>Chlorophyta</taxon>
        <taxon>core chlorophytes</taxon>
        <taxon>Chlorodendrophyceae</taxon>
        <taxon>Chlorodendrales</taxon>
        <taxon>Chlorodendraceae</taxon>
        <taxon>Tetraselmis</taxon>
    </lineage>
</organism>
<reference evidence="5" key="1">
    <citation type="submission" date="2014-05" db="EMBL/GenBank/DDBJ databases">
        <title>The transcriptome of the halophilic microalga Tetraselmis sp. GSL018 isolated from the Great Salt Lake, Utah.</title>
        <authorList>
            <person name="Jinkerson R.E."/>
            <person name="D'Adamo S."/>
            <person name="Posewitz M.C."/>
        </authorList>
    </citation>
    <scope>NUCLEOTIDE SEQUENCE</scope>
    <source>
        <strain evidence="5">GSL018</strain>
    </source>
</reference>
<feature type="non-terminal residue" evidence="5">
    <location>
        <position position="1"/>
    </location>
</feature>
<protein>
    <submittedName>
        <fullName evidence="5">Bud site selection protein 31</fullName>
    </submittedName>
</protein>
<dbReference type="EMBL" id="GBEZ01000830">
    <property type="protein sequence ID" value="JAC84085.1"/>
    <property type="molecule type" value="Transcribed_RNA"/>
</dbReference>
<gene>
    <name evidence="5" type="primary">G10</name>
    <name evidence="5" type="ORF">TSPGSL018_1806</name>
</gene>
<evidence type="ECO:0000256" key="2">
    <source>
        <dbReference type="ARBA" id="ARBA00005287"/>
    </source>
</evidence>
<dbReference type="PANTHER" id="PTHR19411">
    <property type="entry name" value="PROTEIN BUD31-RELATED"/>
    <property type="match status" value="1"/>
</dbReference>
<accession>A0A061SMJ3</accession>
<dbReference type="PRINTS" id="PR00322">
    <property type="entry name" value="G10"/>
</dbReference>
<dbReference type="PANTHER" id="PTHR19411:SF0">
    <property type="entry name" value="PROTEIN BUD31 HOMOLOG"/>
    <property type="match status" value="1"/>
</dbReference>
<dbReference type="GO" id="GO:0000398">
    <property type="term" value="P:mRNA splicing, via spliceosome"/>
    <property type="evidence" value="ECO:0007669"/>
    <property type="project" value="TreeGrafter"/>
</dbReference>
<evidence type="ECO:0000256" key="1">
    <source>
        <dbReference type="ARBA" id="ARBA00004123"/>
    </source>
</evidence>
<dbReference type="Pfam" id="PF01125">
    <property type="entry name" value="BUD31"/>
    <property type="match status" value="1"/>
</dbReference>
<name>A0A061SMJ3_9CHLO</name>
<comment type="subcellular location">
    <subcellularLocation>
        <location evidence="1">Nucleus</location>
    </subcellularLocation>
</comment>